<evidence type="ECO:0000256" key="1">
    <source>
        <dbReference type="SAM" id="MobiDB-lite"/>
    </source>
</evidence>
<sequence length="113" mass="11928">MGERLEIHRQVVVGGVARWTDAAVAARDKLAEAAARIESLHAAAPWGHDSAGREFERAYMADDGPNVLLRTGADLAEFAVSAGTAVTENIRNSESAAADLGTTRGLEGREKQA</sequence>
<evidence type="ECO:0008006" key="4">
    <source>
        <dbReference type="Google" id="ProtNLM"/>
    </source>
</evidence>
<reference evidence="2 3" key="1">
    <citation type="submission" date="2020-08" db="EMBL/GenBank/DDBJ databases">
        <title>Sequencing the genomes of 1000 actinobacteria strains.</title>
        <authorList>
            <person name="Klenk H.-P."/>
        </authorList>
    </citation>
    <scope>NUCLEOTIDE SEQUENCE [LARGE SCALE GENOMIC DNA]</scope>
    <source>
        <strain evidence="2 3">DSM 45507</strain>
    </source>
</reference>
<keyword evidence="3" id="KW-1185">Reference proteome</keyword>
<gene>
    <name evidence="2" type="ORF">HD596_009281</name>
</gene>
<dbReference type="RefSeq" id="WP_185075596.1">
    <property type="nucleotide sequence ID" value="NZ_JACHMB010000001.1"/>
</dbReference>
<proteinExistence type="predicted"/>
<evidence type="ECO:0000313" key="2">
    <source>
        <dbReference type="EMBL" id="MBB5782525.1"/>
    </source>
</evidence>
<comment type="caution">
    <text evidence="2">The sequence shown here is derived from an EMBL/GenBank/DDBJ whole genome shotgun (WGS) entry which is preliminary data.</text>
</comment>
<name>A0A7W9GEU5_9ACTN</name>
<dbReference type="Proteomes" id="UP000579153">
    <property type="component" value="Unassembled WGS sequence"/>
</dbReference>
<dbReference type="EMBL" id="JACHMB010000001">
    <property type="protein sequence ID" value="MBB5782525.1"/>
    <property type="molecule type" value="Genomic_DNA"/>
</dbReference>
<protein>
    <recommendedName>
        <fullName evidence="4">PE domain-containing protein</fullName>
    </recommendedName>
</protein>
<organism evidence="2 3">
    <name type="scientific">Nonomuraea jabiensis</name>
    <dbReference type="NCBI Taxonomy" id="882448"/>
    <lineage>
        <taxon>Bacteria</taxon>
        <taxon>Bacillati</taxon>
        <taxon>Actinomycetota</taxon>
        <taxon>Actinomycetes</taxon>
        <taxon>Streptosporangiales</taxon>
        <taxon>Streptosporangiaceae</taxon>
        <taxon>Nonomuraea</taxon>
    </lineage>
</organism>
<evidence type="ECO:0000313" key="3">
    <source>
        <dbReference type="Proteomes" id="UP000579153"/>
    </source>
</evidence>
<accession>A0A7W9GEU5</accession>
<feature type="region of interest" description="Disordered" evidence="1">
    <location>
        <begin position="91"/>
        <end position="113"/>
    </location>
</feature>
<dbReference type="AlphaFoldDB" id="A0A7W9GEU5"/>